<accession>A0AAW2G481</accession>
<name>A0AAW2G481_9HYME</name>
<proteinExistence type="predicted"/>
<organism evidence="1 2">
    <name type="scientific">Cardiocondyla obscurior</name>
    <dbReference type="NCBI Taxonomy" id="286306"/>
    <lineage>
        <taxon>Eukaryota</taxon>
        <taxon>Metazoa</taxon>
        <taxon>Ecdysozoa</taxon>
        <taxon>Arthropoda</taxon>
        <taxon>Hexapoda</taxon>
        <taxon>Insecta</taxon>
        <taxon>Pterygota</taxon>
        <taxon>Neoptera</taxon>
        <taxon>Endopterygota</taxon>
        <taxon>Hymenoptera</taxon>
        <taxon>Apocrita</taxon>
        <taxon>Aculeata</taxon>
        <taxon>Formicoidea</taxon>
        <taxon>Formicidae</taxon>
        <taxon>Myrmicinae</taxon>
        <taxon>Cardiocondyla</taxon>
    </lineage>
</organism>
<dbReference type="Proteomes" id="UP001430953">
    <property type="component" value="Unassembled WGS sequence"/>
</dbReference>
<dbReference type="EMBL" id="JADYXP020000006">
    <property type="protein sequence ID" value="KAL0122468.1"/>
    <property type="molecule type" value="Genomic_DNA"/>
</dbReference>
<dbReference type="AlphaFoldDB" id="A0AAW2G481"/>
<reference evidence="1 2" key="1">
    <citation type="submission" date="2023-03" db="EMBL/GenBank/DDBJ databases">
        <title>High recombination rates correlate with genetic variation in Cardiocondyla obscurior ants.</title>
        <authorList>
            <person name="Errbii M."/>
        </authorList>
    </citation>
    <scope>NUCLEOTIDE SEQUENCE [LARGE SCALE GENOMIC DNA]</scope>
    <source>
        <strain evidence="1">Alpha-2009</strain>
        <tissue evidence="1">Whole body</tissue>
    </source>
</reference>
<evidence type="ECO:0000313" key="2">
    <source>
        <dbReference type="Proteomes" id="UP001430953"/>
    </source>
</evidence>
<keyword evidence="2" id="KW-1185">Reference proteome</keyword>
<protein>
    <submittedName>
        <fullName evidence="1">Uncharacterized protein</fullName>
    </submittedName>
</protein>
<comment type="caution">
    <text evidence="1">The sequence shown here is derived from an EMBL/GenBank/DDBJ whole genome shotgun (WGS) entry which is preliminary data.</text>
</comment>
<evidence type="ECO:0000313" key="1">
    <source>
        <dbReference type="EMBL" id="KAL0122468.1"/>
    </source>
</evidence>
<sequence length="143" mass="16717">MGNVIQLRRYFILFTYNNVHILSASAYNLHEATSVLFTTRLFRSPVFVADSRLLFVEKTSYRRVSFADLSLTACEFRYVALEKSRAVPIRYENKAVKQVRGSKENDRNLANIYLQISMQNCRSTRVIHFFFFFTINILDVVAI</sequence>
<gene>
    <name evidence="1" type="ORF">PUN28_007295</name>
</gene>